<feature type="active site" evidence="5">
    <location>
        <position position="386"/>
    </location>
</feature>
<reference evidence="7" key="1">
    <citation type="submission" date="2012-11" db="EMBL/GenBank/DDBJ databases">
        <title>Dependencies among metagenomic species, viruses, plasmids and units of genetic variation.</title>
        <authorList>
            <person name="Nielsen H.B."/>
            <person name="Almeida M."/>
            <person name="Juncker A.S."/>
            <person name="Rasmussen S."/>
            <person name="Li J."/>
            <person name="Sunagawa S."/>
            <person name="Plichta D."/>
            <person name="Gautier L."/>
            <person name="Le Chatelier E."/>
            <person name="Peletier E."/>
            <person name="Bonde I."/>
            <person name="Nielsen T."/>
            <person name="Manichanh C."/>
            <person name="Arumugam M."/>
            <person name="Batto J."/>
            <person name="Santos M.B.Q.D."/>
            <person name="Blom N."/>
            <person name="Borruel N."/>
            <person name="Burgdorf K.S."/>
            <person name="Boumezbeur F."/>
            <person name="Casellas F."/>
            <person name="Dore J."/>
            <person name="Guarner F."/>
            <person name="Hansen T."/>
            <person name="Hildebrand F."/>
            <person name="Kaas R.S."/>
            <person name="Kennedy S."/>
            <person name="Kristiansen K."/>
            <person name="Kultima J.R."/>
            <person name="Leonard P."/>
            <person name="Levenez F."/>
            <person name="Lund O."/>
            <person name="Moumen B."/>
            <person name="Le Paslier D."/>
            <person name="Pons N."/>
            <person name="Pedersen O."/>
            <person name="Prifti E."/>
            <person name="Qin J."/>
            <person name="Raes J."/>
            <person name="Tap J."/>
            <person name="Tims S."/>
            <person name="Ussery D.W."/>
            <person name="Yamada T."/>
            <person name="MetaHit consortium"/>
            <person name="Renault P."/>
            <person name="Sicheritz-Ponten T."/>
            <person name="Bork P."/>
            <person name="Wang J."/>
            <person name="Brunak S."/>
            <person name="Ehrlich S.D."/>
        </authorList>
    </citation>
    <scope>NUCLEOTIDE SEQUENCE [LARGE SCALE GENOMIC DNA]</scope>
</reference>
<dbReference type="AlphaFoldDB" id="R7GWS1"/>
<keyword evidence="3 4" id="KW-0788">Thiol protease</keyword>
<feature type="signal peptide" evidence="6">
    <location>
        <begin position="1"/>
        <end position="20"/>
    </location>
</feature>
<keyword evidence="4 7" id="KW-0031">Aminopeptidase</keyword>
<organism evidence="7 8">
    <name type="scientific">Leyella stercorea CAG:629</name>
    <dbReference type="NCBI Taxonomy" id="1263103"/>
    <lineage>
        <taxon>Bacteria</taxon>
        <taxon>Pseudomonadati</taxon>
        <taxon>Bacteroidota</taxon>
        <taxon>Bacteroidia</taxon>
        <taxon>Bacteroidales</taxon>
        <taxon>Prevotellaceae</taxon>
        <taxon>Leyella</taxon>
    </lineage>
</organism>
<dbReference type="GO" id="GO:0043418">
    <property type="term" value="P:homocysteine catabolic process"/>
    <property type="evidence" value="ECO:0007669"/>
    <property type="project" value="TreeGrafter"/>
</dbReference>
<gene>
    <name evidence="7" type="ORF">BN741_01060</name>
</gene>
<dbReference type="Gene3D" id="3.90.70.10">
    <property type="entry name" value="Cysteine proteinases"/>
    <property type="match status" value="1"/>
</dbReference>
<evidence type="ECO:0000313" key="8">
    <source>
        <dbReference type="Proteomes" id="UP000018072"/>
    </source>
</evidence>
<dbReference type="EMBL" id="CBIT010000096">
    <property type="protein sequence ID" value="CDE31536.1"/>
    <property type="molecule type" value="Genomic_DNA"/>
</dbReference>
<proteinExistence type="inferred from homology"/>
<feature type="active site" evidence="5">
    <location>
        <position position="408"/>
    </location>
</feature>
<keyword evidence="1 4" id="KW-0645">Protease</keyword>
<comment type="similarity">
    <text evidence="4">Belongs to the peptidase C1 family.</text>
</comment>
<dbReference type="PANTHER" id="PTHR10363:SF2">
    <property type="entry name" value="BLEOMYCIN HYDROLASE"/>
    <property type="match status" value="1"/>
</dbReference>
<name>R7GWS1_9BACT</name>
<dbReference type="PIRSF" id="PIRSF005700">
    <property type="entry name" value="PepC"/>
    <property type="match status" value="1"/>
</dbReference>
<feature type="active site" evidence="5">
    <location>
        <position position="91"/>
    </location>
</feature>
<evidence type="ECO:0000256" key="1">
    <source>
        <dbReference type="ARBA" id="ARBA00022670"/>
    </source>
</evidence>
<protein>
    <recommendedName>
        <fullName evidence="4">Aminopeptidase</fullName>
    </recommendedName>
</protein>
<keyword evidence="2 4" id="KW-0378">Hydrolase</keyword>
<dbReference type="GO" id="GO:0006508">
    <property type="term" value="P:proteolysis"/>
    <property type="evidence" value="ECO:0007669"/>
    <property type="project" value="UniProtKB-KW"/>
</dbReference>
<evidence type="ECO:0000256" key="4">
    <source>
        <dbReference type="PIRNR" id="PIRNR005700"/>
    </source>
</evidence>
<dbReference type="CDD" id="cd00585">
    <property type="entry name" value="Peptidase_C1B"/>
    <property type="match status" value="1"/>
</dbReference>
<comment type="caution">
    <text evidence="7">The sequence shown here is derived from an EMBL/GenBank/DDBJ whole genome shotgun (WGS) entry which is preliminary data.</text>
</comment>
<dbReference type="Pfam" id="PF03051">
    <property type="entry name" value="Peptidase_C1_2"/>
    <property type="match status" value="1"/>
</dbReference>
<evidence type="ECO:0000256" key="5">
    <source>
        <dbReference type="PIRSR" id="PIRSR005700-1"/>
    </source>
</evidence>
<dbReference type="SUPFAM" id="SSF54001">
    <property type="entry name" value="Cysteine proteinases"/>
    <property type="match status" value="1"/>
</dbReference>
<dbReference type="Proteomes" id="UP000018072">
    <property type="component" value="Unassembled WGS sequence"/>
</dbReference>
<dbReference type="GO" id="GO:0070005">
    <property type="term" value="F:cysteine-type aminopeptidase activity"/>
    <property type="evidence" value="ECO:0007669"/>
    <property type="project" value="InterPro"/>
</dbReference>
<evidence type="ECO:0000256" key="3">
    <source>
        <dbReference type="ARBA" id="ARBA00022807"/>
    </source>
</evidence>
<evidence type="ECO:0000313" key="7">
    <source>
        <dbReference type="EMBL" id="CDE31536.1"/>
    </source>
</evidence>
<accession>R7GWS1</accession>
<dbReference type="InterPro" id="IPR000169">
    <property type="entry name" value="Pept_cys_AS"/>
</dbReference>
<dbReference type="PANTHER" id="PTHR10363">
    <property type="entry name" value="BLEOMYCIN HYDROLASE"/>
    <property type="match status" value="1"/>
</dbReference>
<dbReference type="GO" id="GO:0009636">
    <property type="term" value="P:response to toxic substance"/>
    <property type="evidence" value="ECO:0007669"/>
    <property type="project" value="TreeGrafter"/>
</dbReference>
<dbReference type="InterPro" id="IPR038765">
    <property type="entry name" value="Papain-like_cys_pep_sf"/>
</dbReference>
<dbReference type="GO" id="GO:0005737">
    <property type="term" value="C:cytoplasm"/>
    <property type="evidence" value="ECO:0007669"/>
    <property type="project" value="TreeGrafter"/>
</dbReference>
<dbReference type="RefSeq" id="WP_022430279.1">
    <property type="nucleotide sequence ID" value="NZ_FR899245.1"/>
</dbReference>
<sequence length="467" mass="52999">MKKTTLALGLCLALATTAGAQKHGGISASMLQQIEKSQGSTATNKALFNAVASNRIDNLAKNFSNRNTFDTHFSVETTKQSIHDQKSSGRCWMFSSFNVFRADFARHHADSLSVEFSHDYLFFYDQLEKANLMLQGVIDNAKKPMDDVRVQFFFKNPLNDGGTFCGAADLAPKYGLVPKSVQPETFSAENTSKISSLISSKLREYGLELRKMVADGKKAQAIDARKTEMLSTVYRMLAMALGEPVKEFTYQFRNRCGEPVGEPRRYTPLEFYNETVGHKLAGTFIMVMNDPRRPYHKTYEVEYDRHVYDGTNWKYLNLPMEDIAKLAIASLKDGKKMYSSYDVGKQFDRELGYLDTENFDYASLFSTTFPMNKADRIATFDSGSTHAMTLVAVDLDKDGNPLKWKVENSWGPNNGAQGCLIMSNRWFNEYMFRLVVDKKYVPENLQKEFEQKPVMVMPEDPLFGEDD</sequence>
<dbReference type="STRING" id="1263103.BN741_01060"/>
<dbReference type="PROSITE" id="PS00139">
    <property type="entry name" value="THIOL_PROTEASE_CYS"/>
    <property type="match status" value="1"/>
</dbReference>
<evidence type="ECO:0000256" key="2">
    <source>
        <dbReference type="ARBA" id="ARBA00022801"/>
    </source>
</evidence>
<feature type="chain" id="PRO_5004434085" description="Aminopeptidase" evidence="6">
    <location>
        <begin position="21"/>
        <end position="467"/>
    </location>
</feature>
<dbReference type="InterPro" id="IPR004134">
    <property type="entry name" value="Peptidase_C1B"/>
</dbReference>
<evidence type="ECO:0000256" key="6">
    <source>
        <dbReference type="SAM" id="SignalP"/>
    </source>
</evidence>
<keyword evidence="6" id="KW-0732">Signal</keyword>